<feature type="compositionally biased region" description="Low complexity" evidence="1">
    <location>
        <begin position="251"/>
        <end position="267"/>
    </location>
</feature>
<feature type="region of interest" description="Disordered" evidence="1">
    <location>
        <begin position="467"/>
        <end position="513"/>
    </location>
</feature>
<reference evidence="3 4" key="1">
    <citation type="submission" date="2019-06" db="EMBL/GenBank/DDBJ databases">
        <title>A chromosomal-level reference genome of Carpinus fangiana (Coryloideae, Betulaceae).</title>
        <authorList>
            <person name="Yang X."/>
            <person name="Wang Z."/>
            <person name="Zhang L."/>
            <person name="Hao G."/>
            <person name="Liu J."/>
            <person name="Yang Y."/>
        </authorList>
    </citation>
    <scope>NUCLEOTIDE SEQUENCE [LARGE SCALE GENOMIC DNA]</scope>
    <source>
        <strain evidence="3">Cfa_2016G</strain>
        <tissue evidence="3">Leaf</tissue>
    </source>
</reference>
<dbReference type="OrthoDB" id="4150221at2759"/>
<sequence>MEQSNPRSTCQTAIKPGQIKCVSGPNAAVPLPRVLAQQAVEALPHSHGRLAVPTCVHEHQQHRDDDDHDEAGCVMPLTCAYPLAAPRRAVIGSSISCCFYGTASAWHWRLSPRPDFQRRPHAARRLGRRWRRSRADRLKLHEERRLLKLHRKLAEERWAAPPVADASLSRHVTCEHSLLRPHAATPTNLILPRPAALPCVASSNAHLLPSPVRRLASPAESCRAYVAACLSLTSMGIHVPGSNQNRHQNRSPPSSTAATPAPASSAPGPADQQSQHPPKRVKRSHTLSSDLSHHSSTAPPPHAATSLTPQSHPAGPAAGNTPPPSPDDHTHLKIDKEGINDDVVVAVLEQLESTGNRPHLIKELAVILTNSLKVVESSANPTAIISSRLTNYLRRPWTALAPCPLAKEQVTVHPRRVYYFLATSSRQDIPEYTDAIAAIPANGRMISPSLADGPDEEIHFTEEFVAPPIPATDTDYRRDREAMSPSPDLDDFDLPSHYIANPADIEPYNARGRVQSPPLELDEREFSATACSMQALKRKQSEEAERQQSLQRQDTMSASQSSSGASDGSGSPMEDTQASAGAGEFTAASTMATDAFPTLAYSDETEESAALANREAAAALFGQSANAHAGHLGISDAAGMPAHFSSPMLRPLSGKLENLPPSSLASSTPRKTPAFGPSVGNDVDVSMIDASLAWEMRNPEAIGLNELDDLLGGF</sequence>
<feature type="region of interest" description="Disordered" evidence="1">
    <location>
        <begin position="240"/>
        <end position="333"/>
    </location>
</feature>
<feature type="domain" description="GDS1 winged helix" evidence="2">
    <location>
        <begin position="334"/>
        <end position="427"/>
    </location>
</feature>
<gene>
    <name evidence="3" type="ORF">FH972_022013</name>
</gene>
<dbReference type="AlphaFoldDB" id="A0A5N6KRD4"/>
<evidence type="ECO:0000259" key="2">
    <source>
        <dbReference type="Pfam" id="PF25318"/>
    </source>
</evidence>
<feature type="region of interest" description="Disordered" evidence="1">
    <location>
        <begin position="649"/>
        <end position="678"/>
    </location>
</feature>
<dbReference type="InterPro" id="IPR057511">
    <property type="entry name" value="WH_GDS1"/>
</dbReference>
<dbReference type="EMBL" id="VIBQ01000010">
    <property type="protein sequence ID" value="KAB8339077.1"/>
    <property type="molecule type" value="Genomic_DNA"/>
</dbReference>
<accession>A0A5N6KRD4</accession>
<evidence type="ECO:0000313" key="4">
    <source>
        <dbReference type="Proteomes" id="UP000327013"/>
    </source>
</evidence>
<evidence type="ECO:0000256" key="1">
    <source>
        <dbReference type="SAM" id="MobiDB-lite"/>
    </source>
</evidence>
<feature type="compositionally biased region" description="Low complexity" evidence="1">
    <location>
        <begin position="557"/>
        <end position="571"/>
    </location>
</feature>
<feature type="compositionally biased region" description="Low complexity" evidence="1">
    <location>
        <begin position="286"/>
        <end position="297"/>
    </location>
</feature>
<dbReference type="Proteomes" id="UP000327013">
    <property type="component" value="Unassembled WGS sequence"/>
</dbReference>
<keyword evidence="4" id="KW-1185">Reference proteome</keyword>
<dbReference type="Pfam" id="PF25318">
    <property type="entry name" value="WHD_GDS1"/>
    <property type="match status" value="1"/>
</dbReference>
<evidence type="ECO:0000313" key="3">
    <source>
        <dbReference type="EMBL" id="KAB8339077.1"/>
    </source>
</evidence>
<comment type="caution">
    <text evidence="3">The sequence shown here is derived from an EMBL/GenBank/DDBJ whole genome shotgun (WGS) entry which is preliminary data.</text>
</comment>
<organism evidence="3 4">
    <name type="scientific">Carpinus fangiana</name>
    <dbReference type="NCBI Taxonomy" id="176857"/>
    <lineage>
        <taxon>Eukaryota</taxon>
        <taxon>Viridiplantae</taxon>
        <taxon>Streptophyta</taxon>
        <taxon>Embryophyta</taxon>
        <taxon>Tracheophyta</taxon>
        <taxon>Spermatophyta</taxon>
        <taxon>Magnoliopsida</taxon>
        <taxon>eudicotyledons</taxon>
        <taxon>Gunneridae</taxon>
        <taxon>Pentapetalae</taxon>
        <taxon>rosids</taxon>
        <taxon>fabids</taxon>
        <taxon>Fagales</taxon>
        <taxon>Betulaceae</taxon>
        <taxon>Carpinus</taxon>
    </lineage>
</organism>
<feature type="compositionally biased region" description="Polar residues" evidence="1">
    <location>
        <begin position="660"/>
        <end position="670"/>
    </location>
</feature>
<feature type="compositionally biased region" description="Polar residues" evidence="1">
    <location>
        <begin position="547"/>
        <end position="556"/>
    </location>
</feature>
<proteinExistence type="predicted"/>
<feature type="region of interest" description="Disordered" evidence="1">
    <location>
        <begin position="535"/>
        <end position="582"/>
    </location>
</feature>
<name>A0A5N6KRD4_9ROSI</name>
<protein>
    <recommendedName>
        <fullName evidence="2">GDS1 winged helix domain-containing protein</fullName>
    </recommendedName>
</protein>